<proteinExistence type="predicted"/>
<organism evidence="1 2">
    <name type="scientific">Lysinibacillus capsici</name>
    <dbReference type="NCBI Taxonomy" id="2115968"/>
    <lineage>
        <taxon>Bacteria</taxon>
        <taxon>Bacillati</taxon>
        <taxon>Bacillota</taxon>
        <taxon>Bacilli</taxon>
        <taxon>Bacillales</taxon>
        <taxon>Bacillaceae</taxon>
        <taxon>Lysinibacillus</taxon>
    </lineage>
</organism>
<name>A0A2X1BSN2_9BACI</name>
<accession>A0A2X1BSN2</accession>
<evidence type="ECO:0000313" key="1">
    <source>
        <dbReference type="EMBL" id="SPU37550.1"/>
    </source>
</evidence>
<protein>
    <submittedName>
        <fullName evidence="1">Uncharacterized protein</fullName>
    </submittedName>
</protein>
<dbReference type="EMBL" id="UAQE01000003">
    <property type="protein sequence ID" value="SPU37550.1"/>
    <property type="molecule type" value="Genomic_DNA"/>
</dbReference>
<evidence type="ECO:0000313" key="2">
    <source>
        <dbReference type="Proteomes" id="UP000251431"/>
    </source>
</evidence>
<dbReference type="Proteomes" id="UP000251431">
    <property type="component" value="Unassembled WGS sequence"/>
</dbReference>
<sequence length="109" mass="12772">MSGENIYDISVEDVSHKDTTDLDNREFEIRQYFYKNFVEKQTEDKLFKKIVSLGLVEELFSAESKFIREFDILKPTYTSSEAGDLFELKSGGQRLINILNDKNRNFMSI</sequence>
<dbReference type="AlphaFoldDB" id="A0A2X1BSN2"/>
<reference evidence="1 2" key="1">
    <citation type="submission" date="2018-06" db="EMBL/GenBank/DDBJ databases">
        <authorList>
            <consortium name="Pathogen Informatics"/>
            <person name="Doyle S."/>
        </authorList>
    </citation>
    <scope>NUCLEOTIDE SEQUENCE [LARGE SCALE GENOMIC DNA]</scope>
    <source>
        <strain evidence="1 2">NCTC7582</strain>
    </source>
</reference>
<dbReference type="RefSeq" id="WP_112118071.1">
    <property type="nucleotide sequence ID" value="NZ_UAQE01000003.1"/>
</dbReference>
<gene>
    <name evidence="1" type="ORF">NCTC7582_03757</name>
</gene>